<dbReference type="Gene3D" id="1.10.260.40">
    <property type="entry name" value="lambda repressor-like DNA-binding domains"/>
    <property type="match status" value="1"/>
</dbReference>
<accession>A0A9X5GSL5</accession>
<keyword evidence="4" id="KW-1185">Reference proteome</keyword>
<reference evidence="3" key="1">
    <citation type="submission" date="2018-09" db="EMBL/GenBank/DDBJ databases">
        <title>Murine metabolic-syndrome-specific gut microbial biobank.</title>
        <authorList>
            <person name="Liu C."/>
        </authorList>
    </citation>
    <scope>NUCLEOTIDE SEQUENCE</scope>
    <source>
        <strain evidence="3">D42-62</strain>
    </source>
</reference>
<evidence type="ECO:0000259" key="2">
    <source>
        <dbReference type="PROSITE" id="PS50943"/>
    </source>
</evidence>
<organism evidence="3 4">
    <name type="scientific">Parablautia muri</name>
    <dbReference type="NCBI Taxonomy" id="2320879"/>
    <lineage>
        <taxon>Bacteria</taxon>
        <taxon>Bacillati</taxon>
        <taxon>Bacillota</taxon>
        <taxon>Clostridia</taxon>
        <taxon>Lachnospirales</taxon>
        <taxon>Lachnospiraceae</taxon>
        <taxon>Parablautia</taxon>
    </lineage>
</organism>
<feature type="domain" description="HTH cro/C1-type" evidence="2">
    <location>
        <begin position="7"/>
        <end position="61"/>
    </location>
</feature>
<dbReference type="CDD" id="cd00093">
    <property type="entry name" value="HTH_XRE"/>
    <property type="match status" value="1"/>
</dbReference>
<dbReference type="PANTHER" id="PTHR46558:SF11">
    <property type="entry name" value="HTH-TYPE TRANSCRIPTIONAL REGULATOR XRE"/>
    <property type="match status" value="1"/>
</dbReference>
<proteinExistence type="predicted"/>
<dbReference type="SUPFAM" id="SSF47413">
    <property type="entry name" value="lambda repressor-like DNA-binding domains"/>
    <property type="match status" value="1"/>
</dbReference>
<evidence type="ECO:0000313" key="3">
    <source>
        <dbReference type="EMBL" id="NBJ92067.1"/>
    </source>
</evidence>
<dbReference type="AlphaFoldDB" id="A0A9X5GSL5"/>
<dbReference type="Pfam" id="PF01381">
    <property type="entry name" value="HTH_3"/>
    <property type="match status" value="1"/>
</dbReference>
<dbReference type="InterPro" id="IPR001387">
    <property type="entry name" value="Cro/C1-type_HTH"/>
</dbReference>
<dbReference type="InterPro" id="IPR010982">
    <property type="entry name" value="Lambda_DNA-bd_dom_sf"/>
</dbReference>
<dbReference type="Proteomes" id="UP001154420">
    <property type="component" value="Unassembled WGS sequence"/>
</dbReference>
<sequence>MSVGKVIRKYRKAKNMTQEEMAGRLGVSAPAVNKWENENSLPDITLLAPIARLLDISPDTLLSFREDLTQEEIHQMVCEADAMLKEKPYDEALAWAKKKMAQYPNCEQLILNMAVIFNAQRLVQEIPNAEEYDDYLCSLYIRVLGSDEEATRIRAADSLIGFYMRKKQYDKAEEYLQYLSVQNPERKRRQAEIYAETDREKEAYKVYEELLFFDYQRASAELHGMYLLALKSKDMERAHMLVNKQRELAQCFEMGELHEIVSGLEIASLEKDADEMLAIMEGMLASLGQISAFRKSPLYEHMEFRAESEEFLEEFKKKVLEGFRDGEDYAFLKGNKRWQELMGAEII</sequence>
<dbReference type="SUPFAM" id="SSF81901">
    <property type="entry name" value="HCP-like"/>
    <property type="match status" value="1"/>
</dbReference>
<gene>
    <name evidence="3" type="ORF">D5281_05550</name>
</gene>
<evidence type="ECO:0000256" key="1">
    <source>
        <dbReference type="ARBA" id="ARBA00023125"/>
    </source>
</evidence>
<dbReference type="SMART" id="SM00530">
    <property type="entry name" value="HTH_XRE"/>
    <property type="match status" value="1"/>
</dbReference>
<dbReference type="EMBL" id="QZDT01000005">
    <property type="protein sequence ID" value="NBJ92067.1"/>
    <property type="molecule type" value="Genomic_DNA"/>
</dbReference>
<comment type="caution">
    <text evidence="3">The sequence shown here is derived from an EMBL/GenBank/DDBJ whole genome shotgun (WGS) entry which is preliminary data.</text>
</comment>
<dbReference type="OrthoDB" id="9812495at2"/>
<dbReference type="Gene3D" id="1.25.40.10">
    <property type="entry name" value="Tetratricopeptide repeat domain"/>
    <property type="match status" value="1"/>
</dbReference>
<dbReference type="RefSeq" id="WP_160559132.1">
    <property type="nucleotide sequence ID" value="NZ_QZDT01000005.1"/>
</dbReference>
<dbReference type="PROSITE" id="PS50943">
    <property type="entry name" value="HTH_CROC1"/>
    <property type="match status" value="1"/>
</dbReference>
<dbReference type="GO" id="GO:0003677">
    <property type="term" value="F:DNA binding"/>
    <property type="evidence" value="ECO:0007669"/>
    <property type="project" value="UniProtKB-KW"/>
</dbReference>
<name>A0A9X5GSL5_9FIRM</name>
<dbReference type="InterPro" id="IPR011990">
    <property type="entry name" value="TPR-like_helical_dom_sf"/>
</dbReference>
<evidence type="ECO:0000313" key="4">
    <source>
        <dbReference type="Proteomes" id="UP001154420"/>
    </source>
</evidence>
<protein>
    <submittedName>
        <fullName evidence="3">XRE family transcriptional regulator</fullName>
    </submittedName>
</protein>
<keyword evidence="1" id="KW-0238">DNA-binding</keyword>
<dbReference type="PANTHER" id="PTHR46558">
    <property type="entry name" value="TRACRIPTIONAL REGULATORY PROTEIN-RELATED-RELATED"/>
    <property type="match status" value="1"/>
</dbReference>